<feature type="compositionally biased region" description="Basic and acidic residues" evidence="1">
    <location>
        <begin position="157"/>
        <end position="167"/>
    </location>
</feature>
<dbReference type="PANTHER" id="PTHR34700">
    <property type="entry name" value="POTASSIUM BINDING PROTEIN KBP"/>
    <property type="match status" value="1"/>
</dbReference>
<dbReference type="RefSeq" id="WP_210088415.1">
    <property type="nucleotide sequence ID" value="NZ_JAGGKG010000005.1"/>
</dbReference>
<dbReference type="Proteomes" id="UP001519272">
    <property type="component" value="Unassembled WGS sequence"/>
</dbReference>
<protein>
    <submittedName>
        <fullName evidence="3">Nucleoid-associated protein YgaU</fullName>
    </submittedName>
</protein>
<comment type="caution">
    <text evidence="3">The sequence shown here is derived from an EMBL/GenBank/DDBJ whole genome shotgun (WGS) entry which is preliminary data.</text>
</comment>
<dbReference type="CDD" id="cd00118">
    <property type="entry name" value="LysM"/>
    <property type="match status" value="1"/>
</dbReference>
<dbReference type="InterPro" id="IPR052196">
    <property type="entry name" value="Bact_Kbp"/>
</dbReference>
<gene>
    <name evidence="3" type="ORF">J2Z32_001360</name>
</gene>
<reference evidence="3 4" key="1">
    <citation type="submission" date="2021-03" db="EMBL/GenBank/DDBJ databases">
        <title>Genomic Encyclopedia of Type Strains, Phase IV (KMG-IV): sequencing the most valuable type-strain genomes for metagenomic binning, comparative biology and taxonomic classification.</title>
        <authorList>
            <person name="Goeker M."/>
        </authorList>
    </citation>
    <scope>NUCLEOTIDE SEQUENCE [LARGE SCALE GENOMIC DNA]</scope>
    <source>
        <strain evidence="3 4">DSM 14349</strain>
    </source>
</reference>
<dbReference type="InterPro" id="IPR018392">
    <property type="entry name" value="LysM"/>
</dbReference>
<name>A0ABS4FQ89_9BACL</name>
<dbReference type="SUPFAM" id="SSF54106">
    <property type="entry name" value="LysM domain"/>
    <property type="match status" value="1"/>
</dbReference>
<dbReference type="InterPro" id="IPR036779">
    <property type="entry name" value="LysM_dom_sf"/>
</dbReference>
<dbReference type="Gene3D" id="3.10.350.10">
    <property type="entry name" value="LysM domain"/>
    <property type="match status" value="1"/>
</dbReference>
<evidence type="ECO:0000256" key="1">
    <source>
        <dbReference type="SAM" id="MobiDB-lite"/>
    </source>
</evidence>
<sequence>MEFILKDSSGVDFKFPVNPEEVSITRGKDVETVNILSLGEYDFPGGEKVKEIAFSSFFPLHYNKSYCTYEDFPDPKTAMDQLTAMMSKGEPLRLLIAGENSKLLNALVILSAHNNSFRGGEPGDIYFDIVARTWRKPKMHTKAGTVSTASKTGASSKAKDSRSDTRKKSVTYVVKSGDSLSKIAKRELGSSSKWQDIYKLNKATIGADPNKIKVGQKLVMPS</sequence>
<proteinExistence type="predicted"/>
<feature type="compositionally biased region" description="Low complexity" evidence="1">
    <location>
        <begin position="143"/>
        <end position="156"/>
    </location>
</feature>
<feature type="region of interest" description="Disordered" evidence="1">
    <location>
        <begin position="140"/>
        <end position="168"/>
    </location>
</feature>
<dbReference type="PANTHER" id="PTHR34700:SF4">
    <property type="entry name" value="PHAGE-LIKE ELEMENT PBSX PROTEIN XKDP"/>
    <property type="match status" value="1"/>
</dbReference>
<accession>A0ABS4FQ89</accession>
<keyword evidence="4" id="KW-1185">Reference proteome</keyword>
<feature type="domain" description="LysM" evidence="2">
    <location>
        <begin position="170"/>
        <end position="220"/>
    </location>
</feature>
<dbReference type="PROSITE" id="PS51782">
    <property type="entry name" value="LYSM"/>
    <property type="match status" value="1"/>
</dbReference>
<dbReference type="SMART" id="SM00257">
    <property type="entry name" value="LysM"/>
    <property type="match status" value="1"/>
</dbReference>
<evidence type="ECO:0000313" key="3">
    <source>
        <dbReference type="EMBL" id="MBP1904736.1"/>
    </source>
</evidence>
<dbReference type="EMBL" id="JAGGKG010000005">
    <property type="protein sequence ID" value="MBP1904736.1"/>
    <property type="molecule type" value="Genomic_DNA"/>
</dbReference>
<evidence type="ECO:0000259" key="2">
    <source>
        <dbReference type="PROSITE" id="PS51782"/>
    </source>
</evidence>
<evidence type="ECO:0000313" key="4">
    <source>
        <dbReference type="Proteomes" id="UP001519272"/>
    </source>
</evidence>
<organism evidence="3 4">
    <name type="scientific">Paenibacillus turicensis</name>
    <dbReference type="NCBI Taxonomy" id="160487"/>
    <lineage>
        <taxon>Bacteria</taxon>
        <taxon>Bacillati</taxon>
        <taxon>Bacillota</taxon>
        <taxon>Bacilli</taxon>
        <taxon>Bacillales</taxon>
        <taxon>Paenibacillaceae</taxon>
        <taxon>Paenibacillus</taxon>
    </lineage>
</organism>
<dbReference type="Pfam" id="PF01476">
    <property type="entry name" value="LysM"/>
    <property type="match status" value="1"/>
</dbReference>